<feature type="signal peptide" evidence="3">
    <location>
        <begin position="1"/>
        <end position="30"/>
    </location>
</feature>
<organism evidence="4 5">
    <name type="scientific">Streptomyces triticirhizae</name>
    <dbReference type="NCBI Taxonomy" id="2483353"/>
    <lineage>
        <taxon>Bacteria</taxon>
        <taxon>Bacillati</taxon>
        <taxon>Actinomycetota</taxon>
        <taxon>Actinomycetes</taxon>
        <taxon>Kitasatosporales</taxon>
        <taxon>Streptomycetaceae</taxon>
        <taxon>Streptomyces</taxon>
    </lineage>
</organism>
<accession>A0A3M2LJ26</accession>
<feature type="compositionally biased region" description="Acidic residues" evidence="1">
    <location>
        <begin position="249"/>
        <end position="260"/>
    </location>
</feature>
<evidence type="ECO:0000256" key="3">
    <source>
        <dbReference type="SAM" id="SignalP"/>
    </source>
</evidence>
<feature type="transmembrane region" description="Helical" evidence="2">
    <location>
        <begin position="288"/>
        <end position="307"/>
    </location>
</feature>
<keyword evidence="3" id="KW-0732">Signal</keyword>
<evidence type="ECO:0000256" key="2">
    <source>
        <dbReference type="SAM" id="Phobius"/>
    </source>
</evidence>
<evidence type="ECO:0000313" key="4">
    <source>
        <dbReference type="EMBL" id="RMI36790.1"/>
    </source>
</evidence>
<dbReference type="EMBL" id="RFFJ01000132">
    <property type="protein sequence ID" value="RMI36790.1"/>
    <property type="molecule type" value="Genomic_DNA"/>
</dbReference>
<evidence type="ECO:0000313" key="5">
    <source>
        <dbReference type="Proteomes" id="UP000278673"/>
    </source>
</evidence>
<reference evidence="4 5" key="1">
    <citation type="submission" date="2018-10" db="EMBL/GenBank/DDBJ databases">
        <title>Isolation, diversity and antifungal activity of actinobacteria from wheat.</title>
        <authorList>
            <person name="Han C."/>
        </authorList>
    </citation>
    <scope>NUCLEOTIDE SEQUENCE [LARGE SCALE GENOMIC DNA]</scope>
    <source>
        <strain evidence="4 5">NEAU-YY642</strain>
    </source>
</reference>
<evidence type="ECO:0008006" key="6">
    <source>
        <dbReference type="Google" id="ProtNLM"/>
    </source>
</evidence>
<gene>
    <name evidence="4" type="ORF">EBN88_20645</name>
</gene>
<dbReference type="NCBIfam" id="NF041528">
    <property type="entry name" value="strep_LAETG"/>
    <property type="match status" value="1"/>
</dbReference>
<sequence>MYNSAFGRPISLALVAGCGALLAAAAPAVADDGQRGENSGTADAAVLRTALDVSLLDGTATLPLALTLNEVSAPADGSPADETTLTATLDGVAGGRPFDVLRAEVASAEATVDETAATADSELVGARVHLPGLGALSLVELSAVHARAHCAVGEEPVAETTVPASATVLGQDVTLDSSGQTEVAVPGVGQVTLTLGARESADASAAATALELAVEINPLDLNVATVTGRITLAEATCATPAGAPAPPSEEGEEGEEDEPAGPEPQSWSEGEAPEADLAETGGGSSSPYVVGGALALLGAGAATMVVARRRATGARDA</sequence>
<dbReference type="Proteomes" id="UP000278673">
    <property type="component" value="Unassembled WGS sequence"/>
</dbReference>
<protein>
    <recommendedName>
        <fullName evidence="6">LPXTG cell wall anchor domain-containing protein</fullName>
    </recommendedName>
</protein>
<name>A0A3M2LJ26_9ACTN</name>
<keyword evidence="2" id="KW-0472">Membrane</keyword>
<dbReference type="InterPro" id="IPR048202">
    <property type="entry name" value="SCO1860-like"/>
</dbReference>
<dbReference type="NCBIfam" id="NF041527">
    <property type="entry name" value="SCO1860_LAETG"/>
    <property type="match status" value="1"/>
</dbReference>
<dbReference type="RefSeq" id="WP_122185405.1">
    <property type="nucleotide sequence ID" value="NZ_RFFJ01000132.1"/>
</dbReference>
<keyword evidence="5" id="KW-1185">Reference proteome</keyword>
<proteinExistence type="predicted"/>
<comment type="caution">
    <text evidence="4">The sequence shown here is derived from an EMBL/GenBank/DDBJ whole genome shotgun (WGS) entry which is preliminary data.</text>
</comment>
<evidence type="ECO:0000256" key="1">
    <source>
        <dbReference type="SAM" id="MobiDB-lite"/>
    </source>
</evidence>
<feature type="chain" id="PRO_5018316714" description="LPXTG cell wall anchor domain-containing protein" evidence="3">
    <location>
        <begin position="31"/>
        <end position="317"/>
    </location>
</feature>
<feature type="region of interest" description="Disordered" evidence="1">
    <location>
        <begin position="237"/>
        <end position="285"/>
    </location>
</feature>
<keyword evidence="2" id="KW-1133">Transmembrane helix</keyword>
<dbReference type="AlphaFoldDB" id="A0A3M2LJ26"/>
<keyword evidence="2" id="KW-0812">Transmembrane</keyword>